<gene>
    <name evidence="2" type="ORF">HLB16_04505</name>
</gene>
<dbReference type="RefSeq" id="WP_151022504.1">
    <property type="nucleotide sequence ID" value="NZ_BAAAEB010000022.1"/>
</dbReference>
<proteinExistence type="predicted"/>
<evidence type="ECO:0000313" key="3">
    <source>
        <dbReference type="Proteomes" id="UP000542973"/>
    </source>
</evidence>
<comment type="caution">
    <text evidence="2">The sequence shown here is derived from an EMBL/GenBank/DDBJ whole genome shotgun (WGS) entry which is preliminary data.</text>
</comment>
<dbReference type="EMBL" id="JABEMD010000005">
    <property type="protein sequence ID" value="NNH10141.1"/>
    <property type="molecule type" value="Genomic_DNA"/>
</dbReference>
<organism evidence="2 3">
    <name type="scientific">Cupriavidus gilardii</name>
    <dbReference type="NCBI Taxonomy" id="82541"/>
    <lineage>
        <taxon>Bacteria</taxon>
        <taxon>Pseudomonadati</taxon>
        <taxon>Pseudomonadota</taxon>
        <taxon>Betaproteobacteria</taxon>
        <taxon>Burkholderiales</taxon>
        <taxon>Burkholderiaceae</taxon>
        <taxon>Cupriavidus</taxon>
    </lineage>
</organism>
<sequence>MRRFFLILLVMLLPLQSVWAAAAAYCGHEQRPAAQWHLGHHQHQHRGDGKAEAYNAGTRAPDKAAIEAATKAAIKSDAKDHTDAKGLFDPDCGTCHLASLPFARPEPTDVPVLRLPRTAVVTHDFRYTSLHPRAPDRPQWLRLA</sequence>
<protein>
    <submittedName>
        <fullName evidence="2">Cobalt-zinc-cadmium resistance protein</fullName>
    </submittedName>
</protein>
<accession>A0A849B3T3</accession>
<dbReference type="AlphaFoldDB" id="A0A849B3T3"/>
<reference evidence="2 3" key="1">
    <citation type="submission" date="2020-05" db="EMBL/GenBank/DDBJ databases">
        <title>MicrobeNet Type strains.</title>
        <authorList>
            <person name="Nicholson A.C."/>
        </authorList>
    </citation>
    <scope>NUCLEOTIDE SEQUENCE [LARGE SCALE GENOMIC DNA]</scope>
    <source>
        <strain evidence="2 3">ATCC 700815</strain>
    </source>
</reference>
<dbReference type="Proteomes" id="UP000542973">
    <property type="component" value="Unassembled WGS sequence"/>
</dbReference>
<evidence type="ECO:0000256" key="1">
    <source>
        <dbReference type="SAM" id="SignalP"/>
    </source>
</evidence>
<evidence type="ECO:0000313" key="2">
    <source>
        <dbReference type="EMBL" id="NNH10141.1"/>
    </source>
</evidence>
<feature type="chain" id="PRO_5032961971" evidence="1">
    <location>
        <begin position="21"/>
        <end position="144"/>
    </location>
</feature>
<feature type="signal peptide" evidence="1">
    <location>
        <begin position="1"/>
        <end position="20"/>
    </location>
</feature>
<keyword evidence="1" id="KW-0732">Signal</keyword>
<name>A0A849B3T3_9BURK</name>